<comment type="caution">
    <text evidence="3">The sequence shown here is derived from an EMBL/GenBank/DDBJ whole genome shotgun (WGS) entry which is preliminary data.</text>
</comment>
<protein>
    <submittedName>
        <fullName evidence="3">Polymer-forming cytoskeletal protein</fullName>
    </submittedName>
</protein>
<reference evidence="3" key="1">
    <citation type="journal article" date="2020" name="mSystems">
        <title>Genome- and Community-Level Interaction Insights into Carbon Utilization and Element Cycling Functions of Hydrothermarchaeota in Hydrothermal Sediment.</title>
        <authorList>
            <person name="Zhou Z."/>
            <person name="Liu Y."/>
            <person name="Xu W."/>
            <person name="Pan J."/>
            <person name="Luo Z.H."/>
            <person name="Li M."/>
        </authorList>
    </citation>
    <scope>NUCLEOTIDE SEQUENCE [LARGE SCALE GENOMIC DNA]</scope>
    <source>
        <strain evidence="3">SpSt-1224</strain>
    </source>
</reference>
<sequence length="183" mass="18918">MAFWRKDKGEGADVAVTSLIGQDMELVGDVSFKGKLRLDGRIKGDVRGDYLILGEAGVVVGDILVNTFVCSGRVEGNVNVKKFQISHKGVINGKVEATDLEVESGAALSGEIKSRSKELRLVPGSSIPKEEWDAQVQEAAAHAASTAKKGSGPASSATSPASPPASSTPAPTETSRKQAAATG</sequence>
<dbReference type="AlphaFoldDB" id="A0A7C2XY82"/>
<dbReference type="Proteomes" id="UP000885986">
    <property type="component" value="Unassembled WGS sequence"/>
</dbReference>
<dbReference type="PANTHER" id="PTHR35024:SF4">
    <property type="entry name" value="POLYMER-FORMING CYTOSKELETAL PROTEIN"/>
    <property type="match status" value="1"/>
</dbReference>
<accession>A0A7C2XY82</accession>
<feature type="compositionally biased region" description="Low complexity" evidence="2">
    <location>
        <begin position="134"/>
        <end position="172"/>
    </location>
</feature>
<dbReference type="Pfam" id="PF04519">
    <property type="entry name" value="Bactofilin"/>
    <property type="match status" value="1"/>
</dbReference>
<proteinExistence type="inferred from homology"/>
<evidence type="ECO:0000256" key="1">
    <source>
        <dbReference type="ARBA" id="ARBA00044755"/>
    </source>
</evidence>
<feature type="region of interest" description="Disordered" evidence="2">
    <location>
        <begin position="134"/>
        <end position="183"/>
    </location>
</feature>
<comment type="similarity">
    <text evidence="1">Belongs to the bactofilin family.</text>
</comment>
<dbReference type="PANTHER" id="PTHR35024">
    <property type="entry name" value="HYPOTHETICAL CYTOSOLIC PROTEIN"/>
    <property type="match status" value="1"/>
</dbReference>
<evidence type="ECO:0000313" key="3">
    <source>
        <dbReference type="EMBL" id="HET97179.1"/>
    </source>
</evidence>
<evidence type="ECO:0000256" key="2">
    <source>
        <dbReference type="SAM" id="MobiDB-lite"/>
    </source>
</evidence>
<gene>
    <name evidence="3" type="ORF">ENN98_00450</name>
</gene>
<organism evidence="3">
    <name type="scientific">Desulfurivibrio alkaliphilus</name>
    <dbReference type="NCBI Taxonomy" id="427923"/>
    <lineage>
        <taxon>Bacteria</taxon>
        <taxon>Pseudomonadati</taxon>
        <taxon>Thermodesulfobacteriota</taxon>
        <taxon>Desulfobulbia</taxon>
        <taxon>Desulfobulbales</taxon>
        <taxon>Desulfobulbaceae</taxon>
        <taxon>Desulfurivibrio</taxon>
    </lineage>
</organism>
<dbReference type="InterPro" id="IPR007607">
    <property type="entry name" value="BacA/B"/>
</dbReference>
<name>A0A7C2XY82_9BACT</name>
<dbReference type="EMBL" id="DSDS01000011">
    <property type="protein sequence ID" value="HET97179.1"/>
    <property type="molecule type" value="Genomic_DNA"/>
</dbReference>